<feature type="transmembrane region" description="Helical" evidence="5">
    <location>
        <begin position="131"/>
        <end position="151"/>
    </location>
</feature>
<dbReference type="Proteomes" id="UP000184203">
    <property type="component" value="Unassembled WGS sequence"/>
</dbReference>
<reference evidence="7" key="2">
    <citation type="submission" date="2016-11" db="EMBL/GenBank/DDBJ databases">
        <authorList>
            <person name="Jaros S."/>
            <person name="Januszkiewicz K."/>
            <person name="Wedrychowicz H."/>
        </authorList>
    </citation>
    <scope>NUCLEOTIDE SEQUENCE [LARGE SCALE GENOMIC DNA]</scope>
    <source>
        <strain evidence="7">DX253</strain>
    </source>
</reference>
<name>E7QR10_HALPU</name>
<dbReference type="OrthoDB" id="50404at2157"/>
<dbReference type="STRING" id="797209.GCA_000376445_01343"/>
<proteinExistence type="predicted"/>
<keyword evidence="2 5" id="KW-0812">Transmembrane</keyword>
<keyword evidence="3 5" id="KW-1133">Transmembrane helix</keyword>
<dbReference type="SUPFAM" id="SSF51306">
    <property type="entry name" value="LexA/Signal peptidase"/>
    <property type="match status" value="1"/>
</dbReference>
<reference evidence="9" key="3">
    <citation type="submission" date="2016-11" db="EMBL/GenBank/DDBJ databases">
        <authorList>
            <person name="Varghese N."/>
            <person name="Submissions S."/>
        </authorList>
    </citation>
    <scope>NUCLEOTIDE SEQUENCE [LARGE SCALE GENOMIC DNA]</scope>
    <source>
        <strain evidence="9">DX253</strain>
    </source>
</reference>
<accession>E7QR10</accession>
<reference evidence="6 8" key="1">
    <citation type="journal article" date="2014" name="ISME J.">
        <title>Trehalose/2-sulfotrehalose biosynthesis and glycine-betaine uptake are widely spread mechanisms for osmoadaptation in the Halobacteriales.</title>
        <authorList>
            <person name="Youssef N.H."/>
            <person name="Savage-Ashlock K.N."/>
            <person name="McCully A.L."/>
            <person name="Luedtke B."/>
            <person name="Shaw E.I."/>
            <person name="Hoff W.D."/>
            <person name="Elshahed M.S."/>
        </authorList>
    </citation>
    <scope>NUCLEOTIDE SEQUENCE [LARGE SCALE GENOMIC DNA]</scope>
    <source>
        <strain evidence="6 8">DX253</strain>
    </source>
</reference>
<protein>
    <submittedName>
        <fullName evidence="6">Signal peptidase I</fullName>
    </submittedName>
</protein>
<evidence type="ECO:0000256" key="4">
    <source>
        <dbReference type="ARBA" id="ARBA00023136"/>
    </source>
</evidence>
<dbReference type="EMBL" id="FRAN01000002">
    <property type="protein sequence ID" value="SHK54325.1"/>
    <property type="molecule type" value="Genomic_DNA"/>
</dbReference>
<dbReference type="RefSeq" id="WP_007978014.1">
    <property type="nucleotide sequence ID" value="NZ_AEMG01000004.1"/>
</dbReference>
<keyword evidence="4 5" id="KW-0472">Membrane</keyword>
<dbReference type="GO" id="GO:0006465">
    <property type="term" value="P:signal peptide processing"/>
    <property type="evidence" value="ECO:0007669"/>
    <property type="project" value="InterPro"/>
</dbReference>
<keyword evidence="9" id="KW-1185">Reference proteome</keyword>
<dbReference type="GO" id="GO:0004252">
    <property type="term" value="F:serine-type endopeptidase activity"/>
    <property type="evidence" value="ECO:0007669"/>
    <property type="project" value="InterPro"/>
</dbReference>
<dbReference type="PATRIC" id="fig|797209.4.peg.1225"/>
<sequence length="154" mass="16984">MRFFRPSRLGWIVIGILLLPIVGQILFTLLPGVGSYVVLSGSMTPSLKPGSVVYTHDSSHYESGDAITFVQNGELITHRIVRKTTDGFVTKGDARTYPDSFVVHRDQIRGEVVLSVPLYGYLVHPVFSRSAYLYAIVLGGVLIGSAGYFFIQME</sequence>
<dbReference type="NCBIfam" id="TIGR02228">
    <property type="entry name" value="sigpep_I_arch"/>
    <property type="match status" value="1"/>
</dbReference>
<evidence type="ECO:0000256" key="1">
    <source>
        <dbReference type="ARBA" id="ARBA00004370"/>
    </source>
</evidence>
<dbReference type="AlphaFoldDB" id="E7QR10"/>
<evidence type="ECO:0000256" key="3">
    <source>
        <dbReference type="ARBA" id="ARBA00022989"/>
    </source>
</evidence>
<evidence type="ECO:0000313" key="7">
    <source>
        <dbReference type="EMBL" id="SHK54325.1"/>
    </source>
</evidence>
<evidence type="ECO:0000256" key="2">
    <source>
        <dbReference type="ARBA" id="ARBA00022692"/>
    </source>
</evidence>
<comment type="subcellular location">
    <subcellularLocation>
        <location evidence="1">Membrane</location>
    </subcellularLocation>
</comment>
<dbReference type="InterPro" id="IPR001733">
    <property type="entry name" value="Peptidase_S26B"/>
</dbReference>
<evidence type="ECO:0000256" key="5">
    <source>
        <dbReference type="SAM" id="Phobius"/>
    </source>
</evidence>
<gene>
    <name evidence="7" type="ORF">SAMN05444342_1614</name>
    <name evidence="6" type="ORF">ZOD2009_06152</name>
</gene>
<dbReference type="EMBL" id="AEMG01000004">
    <property type="protein sequence ID" value="EFW93424.1"/>
    <property type="molecule type" value="Genomic_DNA"/>
</dbReference>
<dbReference type="eggNOG" id="arCOG01739">
    <property type="taxonomic scope" value="Archaea"/>
</dbReference>
<dbReference type="Proteomes" id="UP000003751">
    <property type="component" value="Unassembled WGS sequence"/>
</dbReference>
<evidence type="ECO:0000313" key="9">
    <source>
        <dbReference type="Proteomes" id="UP000184203"/>
    </source>
</evidence>
<dbReference type="InterPro" id="IPR036286">
    <property type="entry name" value="LexA/Signal_pep-like_sf"/>
</dbReference>
<dbReference type="InterPro" id="IPR019533">
    <property type="entry name" value="Peptidase_S26"/>
</dbReference>
<organism evidence="6 8">
    <name type="scientific">Haladaptatus paucihalophilus DX253</name>
    <dbReference type="NCBI Taxonomy" id="797209"/>
    <lineage>
        <taxon>Archaea</taxon>
        <taxon>Methanobacteriati</taxon>
        <taxon>Methanobacteriota</taxon>
        <taxon>Stenosarchaea group</taxon>
        <taxon>Halobacteria</taxon>
        <taxon>Halobacteriales</taxon>
        <taxon>Haladaptataceae</taxon>
        <taxon>Haladaptatus</taxon>
    </lineage>
</organism>
<evidence type="ECO:0000313" key="6">
    <source>
        <dbReference type="EMBL" id="EFW93424.1"/>
    </source>
</evidence>
<dbReference type="CDD" id="cd06530">
    <property type="entry name" value="S26_SPase_I"/>
    <property type="match status" value="1"/>
</dbReference>
<feature type="transmembrane region" description="Helical" evidence="5">
    <location>
        <begin position="12"/>
        <end position="39"/>
    </location>
</feature>
<dbReference type="GO" id="GO:0016020">
    <property type="term" value="C:membrane"/>
    <property type="evidence" value="ECO:0007669"/>
    <property type="project" value="UniProtKB-SubCell"/>
</dbReference>
<evidence type="ECO:0000313" key="8">
    <source>
        <dbReference type="Proteomes" id="UP000003751"/>
    </source>
</evidence>